<evidence type="ECO:0000256" key="7">
    <source>
        <dbReference type="ARBA" id="ARBA00022842"/>
    </source>
</evidence>
<dbReference type="InterPro" id="IPR000999">
    <property type="entry name" value="RNase_III_dom"/>
</dbReference>
<evidence type="ECO:0000256" key="5">
    <source>
        <dbReference type="ARBA" id="ARBA00022759"/>
    </source>
</evidence>
<keyword evidence="9" id="KW-0464">Manganese</keyword>
<feature type="compositionally biased region" description="Acidic residues" evidence="10">
    <location>
        <begin position="8"/>
        <end position="19"/>
    </location>
</feature>
<reference evidence="12 13" key="1">
    <citation type="journal article" date="2019" name="Sci. Rep.">
        <title>A high-quality genome of Eragrostis curvula grass provides insights into Poaceae evolution and supports new strategies to enhance forage quality.</title>
        <authorList>
            <person name="Carballo J."/>
            <person name="Santos B.A.C.M."/>
            <person name="Zappacosta D."/>
            <person name="Garbus I."/>
            <person name="Selva J.P."/>
            <person name="Gallo C.A."/>
            <person name="Diaz A."/>
            <person name="Albertini E."/>
            <person name="Caccamo M."/>
            <person name="Echenique V."/>
        </authorList>
    </citation>
    <scope>NUCLEOTIDE SEQUENCE [LARGE SCALE GENOMIC DNA]</scope>
    <source>
        <strain evidence="13">cv. Victoria</strain>
        <tissue evidence="12">Leaf</tissue>
    </source>
</reference>
<accession>A0A5J9WEE8</accession>
<dbReference type="Gramene" id="TVU46315">
    <property type="protein sequence ID" value="TVU46315"/>
    <property type="gene ID" value="EJB05_05841"/>
</dbReference>
<dbReference type="GO" id="GO:0004525">
    <property type="term" value="F:ribonuclease III activity"/>
    <property type="evidence" value="ECO:0007669"/>
    <property type="project" value="InterPro"/>
</dbReference>
<evidence type="ECO:0000256" key="2">
    <source>
        <dbReference type="ARBA" id="ARBA00001946"/>
    </source>
</evidence>
<evidence type="ECO:0000313" key="12">
    <source>
        <dbReference type="EMBL" id="TVU46315.1"/>
    </source>
</evidence>
<dbReference type="PANTHER" id="PTHR14950">
    <property type="entry name" value="DICER-RELATED"/>
    <property type="match status" value="1"/>
</dbReference>
<dbReference type="SUPFAM" id="SSF54768">
    <property type="entry name" value="dsRNA-binding domain-like"/>
    <property type="match status" value="1"/>
</dbReference>
<keyword evidence="6" id="KW-0378">Hydrolase</keyword>
<evidence type="ECO:0000256" key="10">
    <source>
        <dbReference type="SAM" id="MobiDB-lite"/>
    </source>
</evidence>
<dbReference type="CDD" id="cd00593">
    <property type="entry name" value="RIBOc"/>
    <property type="match status" value="2"/>
</dbReference>
<evidence type="ECO:0000259" key="11">
    <source>
        <dbReference type="PROSITE" id="PS50142"/>
    </source>
</evidence>
<dbReference type="SUPFAM" id="SSF69065">
    <property type="entry name" value="RNase III domain-like"/>
    <property type="match status" value="2"/>
</dbReference>
<dbReference type="Pfam" id="PF00636">
    <property type="entry name" value="Ribonuclease_3"/>
    <property type="match status" value="2"/>
</dbReference>
<comment type="cofactor">
    <cofactor evidence="2">
        <name>Mg(2+)</name>
        <dbReference type="ChEBI" id="CHEBI:18420"/>
    </cofactor>
</comment>
<keyword evidence="4" id="KW-0479">Metal-binding</keyword>
<dbReference type="SMART" id="SM00535">
    <property type="entry name" value="RIBOc"/>
    <property type="match status" value="2"/>
</dbReference>
<dbReference type="EMBL" id="RWGY01000004">
    <property type="protein sequence ID" value="TVU46315.1"/>
    <property type="molecule type" value="Genomic_DNA"/>
</dbReference>
<keyword evidence="13" id="KW-1185">Reference proteome</keyword>
<dbReference type="GO" id="GO:0030422">
    <property type="term" value="P:siRNA processing"/>
    <property type="evidence" value="ECO:0007669"/>
    <property type="project" value="TreeGrafter"/>
</dbReference>
<evidence type="ECO:0000256" key="3">
    <source>
        <dbReference type="ARBA" id="ARBA00022722"/>
    </source>
</evidence>
<dbReference type="InterPro" id="IPR036389">
    <property type="entry name" value="RNase_III_sf"/>
</dbReference>
<evidence type="ECO:0000256" key="8">
    <source>
        <dbReference type="ARBA" id="ARBA00022884"/>
    </source>
</evidence>
<feature type="domain" description="RNase III" evidence="11">
    <location>
        <begin position="350"/>
        <end position="504"/>
    </location>
</feature>
<keyword evidence="8" id="KW-0694">RNA-binding</keyword>
<dbReference type="GO" id="GO:0046872">
    <property type="term" value="F:metal ion binding"/>
    <property type="evidence" value="ECO:0007669"/>
    <property type="project" value="UniProtKB-KW"/>
</dbReference>
<dbReference type="GO" id="GO:0005634">
    <property type="term" value="C:nucleus"/>
    <property type="evidence" value="ECO:0007669"/>
    <property type="project" value="TreeGrafter"/>
</dbReference>
<protein>
    <recommendedName>
        <fullName evidence="11">RNase III domain-containing protein</fullName>
    </recommendedName>
</protein>
<dbReference type="FunFam" id="1.10.1520.10:FF:000004">
    <property type="entry name" value="Endoribonuclease dicer-like 1"/>
    <property type="match status" value="1"/>
</dbReference>
<keyword evidence="7" id="KW-0460">Magnesium</keyword>
<dbReference type="GO" id="GO:0003723">
    <property type="term" value="F:RNA binding"/>
    <property type="evidence" value="ECO:0007669"/>
    <property type="project" value="UniProtKB-KW"/>
</dbReference>
<evidence type="ECO:0000313" key="13">
    <source>
        <dbReference type="Proteomes" id="UP000324897"/>
    </source>
</evidence>
<comment type="cofactor">
    <cofactor evidence="1">
        <name>Mn(2+)</name>
        <dbReference type="ChEBI" id="CHEBI:29035"/>
    </cofactor>
</comment>
<proteinExistence type="predicted"/>
<keyword evidence="3" id="KW-0540">Nuclease</keyword>
<feature type="region of interest" description="Disordered" evidence="10">
    <location>
        <begin position="1"/>
        <end position="27"/>
    </location>
</feature>
<dbReference type="Proteomes" id="UP000324897">
    <property type="component" value="Chromosome 5"/>
</dbReference>
<gene>
    <name evidence="12" type="ORF">EJB05_05841</name>
</gene>
<dbReference type="OrthoDB" id="6513042at2759"/>
<evidence type="ECO:0000256" key="4">
    <source>
        <dbReference type="ARBA" id="ARBA00022723"/>
    </source>
</evidence>
<dbReference type="PROSITE" id="PS50142">
    <property type="entry name" value="RNASE_3_2"/>
    <property type="match status" value="2"/>
</dbReference>
<dbReference type="GO" id="GO:0005737">
    <property type="term" value="C:cytoplasm"/>
    <property type="evidence" value="ECO:0007669"/>
    <property type="project" value="TreeGrafter"/>
</dbReference>
<evidence type="ECO:0000256" key="1">
    <source>
        <dbReference type="ARBA" id="ARBA00001936"/>
    </source>
</evidence>
<evidence type="ECO:0000256" key="6">
    <source>
        <dbReference type="ARBA" id="ARBA00022801"/>
    </source>
</evidence>
<dbReference type="AlphaFoldDB" id="A0A5J9WEE8"/>
<sequence>MAPAAADAQEEDARCEDEPSTSGDGYQHDQPVYFPEELVGDWLSFSRLGLYYSYTILLRGCFDKATAPTDIILAVRCDLGPEFICNSFDMGGVQVTIQYAGIIHLNEQQVNFARRFQTTILSLLISKDHLEVSDAIKGLHDELQASVGVVYLLLPSISGKIDWCKIKFSSSPAYDEATDKNVRHSHACEDAHLVQTKDGLFCTCMLQNCVVYTPQDKIFHSVTGFVDLDANNIWHLEDGSTISSRKYLKTRYSFFLSWKFRFIHVCSYFVCFIHGLNLTCETQRLLAPSELLPVQNCFHKSYKREPRDTNAVELPPELCKVVMAPVSANTLCIFTFVPSIMYRIQCLLLSVKLKIQLGPTMQQFNIKALKIMEALTTKACQEAFSLESLETLGDSFLKYVTSQHLFSKHMDLREDVLTDRRISLVSNTNLCQLACSRKLVGYIRGEEFKTKCWIIPGLYDKRGNSNFSFQCTNNMYSLKKISITSDTIADTVEALIGACLSLGGEHGELAAFHFIKSLGMDIELHIGMNDERKLITKSGNIEESINARCSDLEAMLGYVFNDRLLLVEALAHGSYKTVGTTACNQRLEFLGDSILDYIITVHFFKLYYPDCTPGLLTDLRRASVNNHCYAHASVKNGLHKYILYSDKQMVKTINDLENSGRSFSGPSHGIEPGSGLPKYLADLIESIAGAIYLDSRCNKEEVWRAMKRLLEPLPTADTMECDPLTELKELCEQRSYLPPLYSTTRKDGVTTAVAEVQVAGTQHYAIRTGIGCNKDVTRVAAKALLQDLKALTLS</sequence>
<comment type="caution">
    <text evidence="12">The sequence shown here is derived from an EMBL/GenBank/DDBJ whole genome shotgun (WGS) entry which is preliminary data.</text>
</comment>
<name>A0A5J9WEE8_9POAL</name>
<feature type="domain" description="RNase III" evidence="11">
    <location>
        <begin position="549"/>
        <end position="696"/>
    </location>
</feature>
<evidence type="ECO:0000256" key="9">
    <source>
        <dbReference type="ARBA" id="ARBA00023211"/>
    </source>
</evidence>
<keyword evidence="5" id="KW-0255">Endonuclease</keyword>
<organism evidence="12 13">
    <name type="scientific">Eragrostis curvula</name>
    <name type="common">weeping love grass</name>
    <dbReference type="NCBI Taxonomy" id="38414"/>
    <lineage>
        <taxon>Eukaryota</taxon>
        <taxon>Viridiplantae</taxon>
        <taxon>Streptophyta</taxon>
        <taxon>Embryophyta</taxon>
        <taxon>Tracheophyta</taxon>
        <taxon>Spermatophyta</taxon>
        <taxon>Magnoliopsida</taxon>
        <taxon>Liliopsida</taxon>
        <taxon>Poales</taxon>
        <taxon>Poaceae</taxon>
        <taxon>PACMAD clade</taxon>
        <taxon>Chloridoideae</taxon>
        <taxon>Eragrostideae</taxon>
        <taxon>Eragrostidinae</taxon>
        <taxon>Eragrostis</taxon>
    </lineage>
</organism>
<dbReference type="PANTHER" id="PTHR14950:SF48">
    <property type="entry name" value="ENDORIBONUCLEASE DICER HOMOLOG 2"/>
    <property type="match status" value="1"/>
</dbReference>
<dbReference type="Gene3D" id="1.10.1520.10">
    <property type="entry name" value="Ribonuclease III domain"/>
    <property type="match status" value="2"/>
</dbReference>
<dbReference type="PROSITE" id="PS00517">
    <property type="entry name" value="RNASE_3_1"/>
    <property type="match status" value="1"/>
</dbReference>